<dbReference type="AlphaFoldDB" id="A0A2J7QZ94"/>
<evidence type="ECO:0000256" key="7">
    <source>
        <dbReference type="ARBA" id="ARBA00023002"/>
    </source>
</evidence>
<evidence type="ECO:0000256" key="5">
    <source>
        <dbReference type="ARBA" id="ARBA00022784"/>
    </source>
</evidence>
<dbReference type="UniPathway" id="UPA00012">
    <property type="reaction ID" value="UER00537"/>
</dbReference>
<dbReference type="EMBL" id="NEVH01009072">
    <property type="protein sequence ID" value="PNF33897.1"/>
    <property type="molecule type" value="Genomic_DNA"/>
</dbReference>
<evidence type="ECO:0000313" key="11">
    <source>
        <dbReference type="Proteomes" id="UP000235965"/>
    </source>
</evidence>
<dbReference type="GO" id="GO:0017172">
    <property type="term" value="F:cysteine dioxygenase activity"/>
    <property type="evidence" value="ECO:0007669"/>
    <property type="project" value="UniProtKB-UniRule"/>
</dbReference>
<comment type="catalytic activity">
    <reaction evidence="9">
        <text>L-cysteine + O2 = 3-sulfino-L-alanine + H(+)</text>
        <dbReference type="Rhea" id="RHEA:20441"/>
        <dbReference type="ChEBI" id="CHEBI:15378"/>
        <dbReference type="ChEBI" id="CHEBI:15379"/>
        <dbReference type="ChEBI" id="CHEBI:35235"/>
        <dbReference type="ChEBI" id="CHEBI:61085"/>
        <dbReference type="EC" id="1.13.11.20"/>
    </reaction>
</comment>
<protein>
    <recommendedName>
        <fullName evidence="3 9">Cysteine dioxygenase</fullName>
        <ecNumber evidence="3 9">1.13.11.20</ecNumber>
    </recommendedName>
</protein>
<dbReference type="GO" id="GO:0008198">
    <property type="term" value="F:ferrous iron binding"/>
    <property type="evidence" value="ECO:0007669"/>
    <property type="project" value="TreeGrafter"/>
</dbReference>
<dbReference type="Pfam" id="PF05995">
    <property type="entry name" value="CDO_I"/>
    <property type="match status" value="1"/>
</dbReference>
<dbReference type="InterPro" id="IPR010300">
    <property type="entry name" value="CDO_1"/>
</dbReference>
<evidence type="ECO:0000256" key="4">
    <source>
        <dbReference type="ARBA" id="ARBA00022723"/>
    </source>
</evidence>
<keyword evidence="4 9" id="KW-0479">Metal-binding</keyword>
<evidence type="ECO:0000256" key="1">
    <source>
        <dbReference type="ARBA" id="ARBA00004759"/>
    </source>
</evidence>
<comment type="cofactor">
    <cofactor evidence="9">
        <name>Fe cation</name>
        <dbReference type="ChEBI" id="CHEBI:24875"/>
    </cofactor>
    <text evidence="9">Binds 1 Fe cation per subunit.</text>
</comment>
<keyword evidence="5" id="KW-0883">Thioether bond</keyword>
<proteinExistence type="inferred from homology"/>
<dbReference type="GO" id="GO:0042412">
    <property type="term" value="P:taurine biosynthetic process"/>
    <property type="evidence" value="ECO:0007669"/>
    <property type="project" value="UniProtKB-UniRule"/>
</dbReference>
<accession>A0A2J7QZ94</accession>
<keyword evidence="7 9" id="KW-0560">Oxidoreductase</keyword>
<comment type="caution">
    <text evidence="10">The sequence shown here is derived from an EMBL/GenBank/DDBJ whole genome shotgun (WGS) entry which is preliminary data.</text>
</comment>
<evidence type="ECO:0000256" key="2">
    <source>
        <dbReference type="ARBA" id="ARBA00006622"/>
    </source>
</evidence>
<dbReference type="InterPro" id="IPR011051">
    <property type="entry name" value="RmlC_Cupin_sf"/>
</dbReference>
<dbReference type="InterPro" id="IPR014710">
    <property type="entry name" value="RmlC-like_jellyroll"/>
</dbReference>
<name>A0A2J7QZ94_9NEOP</name>
<dbReference type="OrthoDB" id="543511at2759"/>
<keyword evidence="11" id="KW-1185">Reference proteome</keyword>
<dbReference type="GO" id="GO:0019448">
    <property type="term" value="P:L-cysteine catabolic process"/>
    <property type="evidence" value="ECO:0007669"/>
    <property type="project" value="TreeGrafter"/>
</dbReference>
<comment type="pathway">
    <text evidence="1 9">Organosulfur biosynthesis; taurine biosynthesis; hypotaurine from L-cysteine: step 1/2.</text>
</comment>
<keyword evidence="6 9" id="KW-0223">Dioxygenase</keyword>
<comment type="similarity">
    <text evidence="2 9">Belongs to the cysteine dioxygenase family.</text>
</comment>
<evidence type="ECO:0000256" key="6">
    <source>
        <dbReference type="ARBA" id="ARBA00022964"/>
    </source>
</evidence>
<dbReference type="PANTHER" id="PTHR12918">
    <property type="entry name" value="CYSTEINE DIOXYGENASE"/>
    <property type="match status" value="1"/>
</dbReference>
<dbReference type="FunCoup" id="A0A2J7QZ94">
    <property type="interactions" value="33"/>
</dbReference>
<evidence type="ECO:0000256" key="9">
    <source>
        <dbReference type="RuleBase" id="RU366010"/>
    </source>
</evidence>
<keyword evidence="8 9" id="KW-0408">Iron</keyword>
<organism evidence="10 11">
    <name type="scientific">Cryptotermes secundus</name>
    <dbReference type="NCBI Taxonomy" id="105785"/>
    <lineage>
        <taxon>Eukaryota</taxon>
        <taxon>Metazoa</taxon>
        <taxon>Ecdysozoa</taxon>
        <taxon>Arthropoda</taxon>
        <taxon>Hexapoda</taxon>
        <taxon>Insecta</taxon>
        <taxon>Pterygota</taxon>
        <taxon>Neoptera</taxon>
        <taxon>Polyneoptera</taxon>
        <taxon>Dictyoptera</taxon>
        <taxon>Blattodea</taxon>
        <taxon>Blattoidea</taxon>
        <taxon>Termitoidae</taxon>
        <taxon>Kalotermitidae</taxon>
        <taxon>Cryptotermitinae</taxon>
        <taxon>Cryptotermes</taxon>
    </lineage>
</organism>
<dbReference type="EC" id="1.13.11.20" evidence="3 9"/>
<evidence type="ECO:0000256" key="3">
    <source>
        <dbReference type="ARBA" id="ARBA00013133"/>
    </source>
</evidence>
<evidence type="ECO:0000256" key="8">
    <source>
        <dbReference type="ARBA" id="ARBA00023004"/>
    </source>
</evidence>
<gene>
    <name evidence="10" type="ORF">B7P43_G06617</name>
</gene>
<dbReference type="InParanoid" id="A0A2J7QZ94"/>
<sequence>MDVARQKSYVKSYREGQHTKYKPCAETPVISTLEDLIRELYVVFESETVNVEYVQQLMSMYKSNPVDWRRYAKFDRCRYTRNLVDEGNDSIGLHRVENLSNINSAVSLHLYCPPYSKCNIFNELTGQSTLTNVTFWSKYGEKRDRVSCKILLLIKHKVLESMDSHVISLIGGFLF</sequence>
<reference evidence="10 11" key="1">
    <citation type="submission" date="2017-12" db="EMBL/GenBank/DDBJ databases">
        <title>Hemimetabolous genomes reveal molecular basis of termite eusociality.</title>
        <authorList>
            <person name="Harrison M.C."/>
            <person name="Jongepier E."/>
            <person name="Robertson H.M."/>
            <person name="Arning N."/>
            <person name="Bitard-Feildel T."/>
            <person name="Chao H."/>
            <person name="Childers C.P."/>
            <person name="Dinh H."/>
            <person name="Doddapaneni H."/>
            <person name="Dugan S."/>
            <person name="Gowin J."/>
            <person name="Greiner C."/>
            <person name="Han Y."/>
            <person name="Hu H."/>
            <person name="Hughes D.S.T."/>
            <person name="Huylmans A.-K."/>
            <person name="Kemena C."/>
            <person name="Kremer L.P.M."/>
            <person name="Lee S.L."/>
            <person name="Lopez-Ezquerra A."/>
            <person name="Mallet L."/>
            <person name="Monroy-Kuhn J.M."/>
            <person name="Moser A."/>
            <person name="Murali S.C."/>
            <person name="Muzny D.M."/>
            <person name="Otani S."/>
            <person name="Piulachs M.-D."/>
            <person name="Poelchau M."/>
            <person name="Qu J."/>
            <person name="Schaub F."/>
            <person name="Wada-Katsumata A."/>
            <person name="Worley K.C."/>
            <person name="Xie Q."/>
            <person name="Ylla G."/>
            <person name="Poulsen M."/>
            <person name="Gibbs R.A."/>
            <person name="Schal C."/>
            <person name="Richards S."/>
            <person name="Belles X."/>
            <person name="Korb J."/>
            <person name="Bornberg-Bauer E."/>
        </authorList>
    </citation>
    <scope>NUCLEOTIDE SEQUENCE [LARGE SCALE GENOMIC DNA]</scope>
    <source>
        <tissue evidence="10">Whole body</tissue>
    </source>
</reference>
<dbReference type="PANTHER" id="PTHR12918:SF1">
    <property type="entry name" value="CYSTEINE DIOXYGENASE TYPE 1"/>
    <property type="match status" value="1"/>
</dbReference>
<dbReference type="Proteomes" id="UP000235965">
    <property type="component" value="Unassembled WGS sequence"/>
</dbReference>
<dbReference type="STRING" id="105785.A0A2J7QZ94"/>
<dbReference type="SUPFAM" id="SSF51182">
    <property type="entry name" value="RmlC-like cupins"/>
    <property type="match status" value="1"/>
</dbReference>
<dbReference type="Gene3D" id="2.60.120.10">
    <property type="entry name" value="Jelly Rolls"/>
    <property type="match status" value="2"/>
</dbReference>
<evidence type="ECO:0000313" key="10">
    <source>
        <dbReference type="EMBL" id="PNF33897.1"/>
    </source>
</evidence>